<evidence type="ECO:0000313" key="1">
    <source>
        <dbReference type="EMBL" id="CAG8586451.1"/>
    </source>
</evidence>
<accession>A0ACA9MER9</accession>
<evidence type="ECO:0000313" key="2">
    <source>
        <dbReference type="Proteomes" id="UP000789920"/>
    </source>
</evidence>
<protein>
    <submittedName>
        <fullName evidence="1">26118_t:CDS:1</fullName>
    </submittedName>
</protein>
<dbReference type="EMBL" id="CAJVQC010007987">
    <property type="protein sequence ID" value="CAG8586451.1"/>
    <property type="molecule type" value="Genomic_DNA"/>
</dbReference>
<reference evidence="1" key="1">
    <citation type="submission" date="2021-06" db="EMBL/GenBank/DDBJ databases">
        <authorList>
            <person name="Kallberg Y."/>
            <person name="Tangrot J."/>
            <person name="Rosling A."/>
        </authorList>
    </citation>
    <scope>NUCLEOTIDE SEQUENCE</scope>
    <source>
        <strain evidence="1">MA461A</strain>
    </source>
</reference>
<organism evidence="1 2">
    <name type="scientific">Racocetra persica</name>
    <dbReference type="NCBI Taxonomy" id="160502"/>
    <lineage>
        <taxon>Eukaryota</taxon>
        <taxon>Fungi</taxon>
        <taxon>Fungi incertae sedis</taxon>
        <taxon>Mucoromycota</taxon>
        <taxon>Glomeromycotina</taxon>
        <taxon>Glomeromycetes</taxon>
        <taxon>Diversisporales</taxon>
        <taxon>Gigasporaceae</taxon>
        <taxon>Racocetra</taxon>
    </lineage>
</organism>
<proteinExistence type="predicted"/>
<dbReference type="Proteomes" id="UP000789920">
    <property type="component" value="Unassembled WGS sequence"/>
</dbReference>
<comment type="caution">
    <text evidence="1">The sequence shown here is derived from an EMBL/GenBank/DDBJ whole genome shotgun (WGS) entry which is preliminary data.</text>
</comment>
<sequence>VAHDNALQLEIFRGTRPIIPDGIPNRYEGLIRRCWDTDLNRRPRAVVISVYFSRIQQDGLDGLVLQNALARTGSEISTVTSGISSTALMSICDTGDSSGASCAIDFSIDITYKV</sequence>
<feature type="non-terminal residue" evidence="1">
    <location>
        <position position="1"/>
    </location>
</feature>
<gene>
    <name evidence="1" type="ORF">RPERSI_LOCUS5362</name>
</gene>
<keyword evidence="2" id="KW-1185">Reference proteome</keyword>
<name>A0ACA9MER9_9GLOM</name>